<keyword evidence="2" id="KW-1185">Reference proteome</keyword>
<evidence type="ECO:0000313" key="1">
    <source>
        <dbReference type="EMBL" id="RUP44254.1"/>
    </source>
</evidence>
<dbReference type="EMBL" id="RBNI01009256">
    <property type="protein sequence ID" value="RUP44254.1"/>
    <property type="molecule type" value="Genomic_DNA"/>
</dbReference>
<feature type="non-terminal residue" evidence="1">
    <location>
        <position position="1"/>
    </location>
</feature>
<sequence length="114" mass="12489">QTKPHSVIAIYHGHLEAEKEIKFRAPRFCEVVKLCFLYGRRSDAGPQTPLLGHPQYAGGPVPCAPCGEYQLAARVRCRCHGKAPGHADFWGFLVVGRSGVSVRFRADGGNDDVE</sequence>
<proteinExistence type="predicted"/>
<protein>
    <submittedName>
        <fullName evidence="1">Uncharacterized protein</fullName>
    </submittedName>
</protein>
<accession>A0A433D089</accession>
<evidence type="ECO:0000313" key="2">
    <source>
        <dbReference type="Proteomes" id="UP000268093"/>
    </source>
</evidence>
<name>A0A433D089_9FUNG</name>
<comment type="caution">
    <text evidence="1">The sequence shown here is derived from an EMBL/GenBank/DDBJ whole genome shotgun (WGS) entry which is preliminary data.</text>
</comment>
<reference evidence="1 2" key="1">
    <citation type="journal article" date="2018" name="New Phytol.">
        <title>Phylogenomics of Endogonaceae and evolution of mycorrhizas within Mucoromycota.</title>
        <authorList>
            <person name="Chang Y."/>
            <person name="Desiro A."/>
            <person name="Na H."/>
            <person name="Sandor L."/>
            <person name="Lipzen A."/>
            <person name="Clum A."/>
            <person name="Barry K."/>
            <person name="Grigoriev I.V."/>
            <person name="Martin F.M."/>
            <person name="Stajich J.E."/>
            <person name="Smith M.E."/>
            <person name="Bonito G."/>
            <person name="Spatafora J.W."/>
        </authorList>
    </citation>
    <scope>NUCLEOTIDE SEQUENCE [LARGE SCALE GENOMIC DNA]</scope>
    <source>
        <strain evidence="1 2">GMNB39</strain>
    </source>
</reference>
<dbReference type="Proteomes" id="UP000268093">
    <property type="component" value="Unassembled WGS sequence"/>
</dbReference>
<gene>
    <name evidence="1" type="ORF">BC936DRAFT_149711</name>
</gene>
<organism evidence="1 2">
    <name type="scientific">Jimgerdemannia flammicorona</name>
    <dbReference type="NCBI Taxonomy" id="994334"/>
    <lineage>
        <taxon>Eukaryota</taxon>
        <taxon>Fungi</taxon>
        <taxon>Fungi incertae sedis</taxon>
        <taxon>Mucoromycota</taxon>
        <taxon>Mucoromycotina</taxon>
        <taxon>Endogonomycetes</taxon>
        <taxon>Endogonales</taxon>
        <taxon>Endogonaceae</taxon>
        <taxon>Jimgerdemannia</taxon>
    </lineage>
</organism>
<dbReference type="AlphaFoldDB" id="A0A433D089"/>